<dbReference type="PROSITE" id="PS00892">
    <property type="entry name" value="HIT_1"/>
    <property type="match status" value="1"/>
</dbReference>
<feature type="binding site" evidence="9">
    <location>
        <position position="197"/>
    </location>
    <ligand>
        <name>substrate</name>
    </ligand>
</feature>
<dbReference type="RefSeq" id="XP_049181944.1">
    <property type="nucleotide sequence ID" value="XM_049322122.1"/>
</dbReference>
<feature type="binding site" evidence="9">
    <location>
        <position position="125"/>
    </location>
    <ligand>
        <name>substrate</name>
    </ligand>
</feature>
<feature type="site" description="Important for induction of apoptosis" evidence="10">
    <location>
        <position position="212"/>
    </location>
</feature>
<feature type="active site" description="Tele-AMP-histidine intermediate" evidence="8">
    <location>
        <position position="195"/>
    </location>
</feature>
<dbReference type="SUPFAM" id="SSF54197">
    <property type="entry name" value="HIT-like"/>
    <property type="match status" value="1"/>
</dbReference>
<dbReference type="Pfam" id="PF01230">
    <property type="entry name" value="HIT"/>
    <property type="match status" value="1"/>
</dbReference>
<comment type="caution">
    <text evidence="15">The sequence shown here is derived from an EMBL/GenBank/DDBJ whole genome shotgun (WGS) entry which is preliminary data.</text>
</comment>
<comment type="catalytic activity">
    <reaction evidence="7 12">
        <text>P(1),P(3)-bis(5'-adenosyl) triphosphate + H2O = AMP + ADP + 2 H(+)</text>
        <dbReference type="Rhea" id="RHEA:13893"/>
        <dbReference type="ChEBI" id="CHEBI:15377"/>
        <dbReference type="ChEBI" id="CHEBI:15378"/>
        <dbReference type="ChEBI" id="CHEBI:58529"/>
        <dbReference type="ChEBI" id="CHEBI:456215"/>
        <dbReference type="ChEBI" id="CHEBI:456216"/>
        <dbReference type="EC" id="3.6.1.29"/>
    </reaction>
</comment>
<dbReference type="EC" id="3.6.1.29" evidence="2 12"/>
<evidence type="ECO:0000256" key="12">
    <source>
        <dbReference type="RuleBase" id="RU366076"/>
    </source>
</evidence>
<dbReference type="GO" id="GO:0047710">
    <property type="term" value="F:bis(5'-adenosyl)-triphosphatase activity"/>
    <property type="evidence" value="ECO:0007669"/>
    <property type="project" value="UniProtKB-UniRule"/>
</dbReference>
<evidence type="ECO:0000256" key="7">
    <source>
        <dbReference type="ARBA" id="ARBA00047780"/>
    </source>
</evidence>
<feature type="binding site" evidence="9">
    <location>
        <position position="182"/>
    </location>
    <ligand>
        <name>substrate</name>
    </ligand>
</feature>
<evidence type="ECO:0000256" key="5">
    <source>
        <dbReference type="ARBA" id="ARBA00022801"/>
    </source>
</evidence>
<protein>
    <recommendedName>
        <fullName evidence="3 12">Bis(5'-adenosyl)-triphosphatase</fullName>
        <ecNumber evidence="2 12">3.6.1.29</ecNumber>
    </recommendedName>
</protein>
<dbReference type="AlphaFoldDB" id="A0AAI9T076"/>
<evidence type="ECO:0000256" key="1">
    <source>
        <dbReference type="ARBA" id="ARBA00001936"/>
    </source>
</evidence>
<accession>A0AAI9T076</accession>
<organism evidence="15 16">
    <name type="scientific">Candida oxycetoniae</name>
    <dbReference type="NCBI Taxonomy" id="497107"/>
    <lineage>
        <taxon>Eukaryota</taxon>
        <taxon>Fungi</taxon>
        <taxon>Dikarya</taxon>
        <taxon>Ascomycota</taxon>
        <taxon>Saccharomycotina</taxon>
        <taxon>Pichiomycetes</taxon>
        <taxon>Debaryomycetaceae</taxon>
        <taxon>Candida/Lodderomyces clade</taxon>
        <taxon>Candida</taxon>
    </lineage>
</organism>
<gene>
    <name evidence="15" type="ORF">KGF56_001041</name>
</gene>
<comment type="function">
    <text evidence="6">Cleaves A-5'-PPP-5'A to yield AMP and ADP. Can cleave all dinucleoside polyphosphates, provided the phosphate chain contains at least 3 phosphates and that 1 of the 2 bases composing the nucleotide is a purine. Is most effective on dinucleoside triphosphates. Negatively regulates intracellular dinucleoside polyphosphate levels, which elevate following heat shock.</text>
</comment>
<evidence type="ECO:0000256" key="13">
    <source>
        <dbReference type="SAM" id="MobiDB-lite"/>
    </source>
</evidence>
<evidence type="ECO:0000256" key="8">
    <source>
        <dbReference type="PIRSR" id="PIRSR639383-1"/>
    </source>
</evidence>
<name>A0AAI9T076_9ASCO</name>
<dbReference type="InterPro" id="IPR019808">
    <property type="entry name" value="Histidine_triad_CS"/>
</dbReference>
<dbReference type="PROSITE" id="PS51084">
    <property type="entry name" value="HIT_2"/>
    <property type="match status" value="1"/>
</dbReference>
<proteinExistence type="predicted"/>
<feature type="short sequence motif" description="Histidine triad motif" evidence="11">
    <location>
        <begin position="193"/>
        <end position="197"/>
    </location>
</feature>
<dbReference type="FunFam" id="3.30.428.10:FF:000011">
    <property type="entry name" value="Fragile histidine triad"/>
    <property type="match status" value="1"/>
</dbReference>
<evidence type="ECO:0000256" key="2">
    <source>
        <dbReference type="ARBA" id="ARBA00012377"/>
    </source>
</evidence>
<sequence>MSLIKHISHLESNKDSRALTVKRDSRALTVKRDSRALTVKRDSRALTVKRDSRALTVKRDSRALTVKRDSRALTVKRDSGSDSVTGVAGSDCSTISLRSIVFDSVAGVVNKQVFYQSKFTYALVNLKPLVPGHVLVVPLRTSVLRFGDLTSDESADYMATLQLIHKFIINTYHADSLNIAIQDGPESGQSVPHLHTHIIPRYRADGYGDSIYKKLENFDWAKNYQEFELRKREHHQRLKENKNELDQKDQVRIERSQEEMESEANRLKRALENFKSRYQYTSEK</sequence>
<dbReference type="InterPro" id="IPR011146">
    <property type="entry name" value="HIT-like"/>
</dbReference>
<comment type="cofactor">
    <cofactor evidence="1 12">
        <name>Mn(2+)</name>
        <dbReference type="ChEBI" id="CHEBI:29035"/>
    </cofactor>
</comment>
<keyword evidence="16" id="KW-1185">Reference proteome</keyword>
<dbReference type="GO" id="GO:0000166">
    <property type="term" value="F:nucleotide binding"/>
    <property type="evidence" value="ECO:0007669"/>
    <property type="project" value="UniProtKB-KW"/>
</dbReference>
<feature type="compositionally biased region" description="Basic and acidic residues" evidence="13">
    <location>
        <begin position="238"/>
        <end position="265"/>
    </location>
</feature>
<evidence type="ECO:0000259" key="14">
    <source>
        <dbReference type="PROSITE" id="PS51084"/>
    </source>
</evidence>
<evidence type="ECO:0000313" key="15">
    <source>
        <dbReference type="EMBL" id="KAI3406199.2"/>
    </source>
</evidence>
<feature type="domain" description="HIT" evidence="14">
    <location>
        <begin position="100"/>
        <end position="212"/>
    </location>
</feature>
<dbReference type="InterPro" id="IPR036265">
    <property type="entry name" value="HIT-like_sf"/>
</dbReference>
<evidence type="ECO:0000256" key="4">
    <source>
        <dbReference type="ARBA" id="ARBA00022741"/>
    </source>
</evidence>
<dbReference type="PANTHER" id="PTHR46243">
    <property type="entry name" value="BIS(5'-ADENOSYL)-TRIPHOSPHATASE"/>
    <property type="match status" value="1"/>
</dbReference>
<keyword evidence="4 12" id="KW-0547">Nucleotide-binding</keyword>
<dbReference type="Proteomes" id="UP001202479">
    <property type="component" value="Unassembled WGS sequence"/>
</dbReference>
<keyword evidence="5 12" id="KW-0378">Hydrolase</keyword>
<dbReference type="InterPro" id="IPR051884">
    <property type="entry name" value="Bis(5'-adenosyl)-TPase_reg"/>
</dbReference>
<evidence type="ECO:0000256" key="10">
    <source>
        <dbReference type="PIRSR" id="PIRSR639383-3"/>
    </source>
</evidence>
<dbReference type="PANTHER" id="PTHR46243:SF1">
    <property type="entry name" value="BIS(5'-ADENOSYL)-TRIPHOSPHATASE"/>
    <property type="match status" value="1"/>
</dbReference>
<evidence type="ECO:0000256" key="9">
    <source>
        <dbReference type="PIRSR" id="PIRSR639383-2"/>
    </source>
</evidence>
<feature type="region of interest" description="Disordered" evidence="13">
    <location>
        <begin position="235"/>
        <end position="265"/>
    </location>
</feature>
<dbReference type="EMBL" id="JAHUZD010000025">
    <property type="protein sequence ID" value="KAI3406199.2"/>
    <property type="molecule type" value="Genomic_DNA"/>
</dbReference>
<evidence type="ECO:0000313" key="16">
    <source>
        <dbReference type="Proteomes" id="UP001202479"/>
    </source>
</evidence>
<feature type="binding site" evidence="9">
    <location>
        <begin position="188"/>
        <end position="191"/>
    </location>
    <ligand>
        <name>substrate</name>
    </ligand>
</feature>
<dbReference type="GeneID" id="73378658"/>
<evidence type="ECO:0000256" key="3">
    <source>
        <dbReference type="ARBA" id="ARBA00014605"/>
    </source>
</evidence>
<reference evidence="15" key="1">
    <citation type="journal article" date="2022" name="DNA Res.">
        <title>Genome analysis of five recently described species of the CUG-Ser clade uncovers Candida theae as a new hybrid lineage with pathogenic potential in the Candida parapsilosis species complex.</title>
        <authorList>
            <person name="Mixao V."/>
            <person name="Del Olmo V."/>
            <person name="Hegedusova E."/>
            <person name="Saus E."/>
            <person name="Pryszcz L."/>
            <person name="Cillingova A."/>
            <person name="Nosek J."/>
            <person name="Gabaldon T."/>
        </authorList>
    </citation>
    <scope>NUCLEOTIDE SEQUENCE</scope>
    <source>
        <strain evidence="15">CBS 10844</strain>
    </source>
</reference>
<dbReference type="InterPro" id="IPR039383">
    <property type="entry name" value="FHIT"/>
</dbReference>
<evidence type="ECO:0000256" key="11">
    <source>
        <dbReference type="PROSITE-ProRule" id="PRU00464"/>
    </source>
</evidence>
<dbReference type="Gene3D" id="3.30.428.10">
    <property type="entry name" value="HIT-like"/>
    <property type="match status" value="1"/>
</dbReference>
<dbReference type="CDD" id="cd01275">
    <property type="entry name" value="FHIT"/>
    <property type="match status" value="1"/>
</dbReference>
<evidence type="ECO:0000256" key="6">
    <source>
        <dbReference type="ARBA" id="ARBA00025241"/>
    </source>
</evidence>